<gene>
    <name evidence="1" type="ORF">SAMN05216210_2109</name>
</gene>
<dbReference type="AlphaFoldDB" id="A0A1H2G8D6"/>
<accession>A0A1H2G8D6</accession>
<name>A0A1H2G8D6_9GAMM</name>
<dbReference type="EMBL" id="LT629787">
    <property type="protein sequence ID" value="SDU15749.1"/>
    <property type="molecule type" value="Genomic_DNA"/>
</dbReference>
<organism evidence="1 2">
    <name type="scientific">Halopseudomonas salegens</name>
    <dbReference type="NCBI Taxonomy" id="1434072"/>
    <lineage>
        <taxon>Bacteria</taxon>
        <taxon>Pseudomonadati</taxon>
        <taxon>Pseudomonadota</taxon>
        <taxon>Gammaproteobacteria</taxon>
        <taxon>Pseudomonadales</taxon>
        <taxon>Pseudomonadaceae</taxon>
        <taxon>Halopseudomonas</taxon>
    </lineage>
</organism>
<evidence type="ECO:0000313" key="2">
    <source>
        <dbReference type="Proteomes" id="UP000243924"/>
    </source>
</evidence>
<evidence type="ECO:0000313" key="1">
    <source>
        <dbReference type="EMBL" id="SDU15749.1"/>
    </source>
</evidence>
<protein>
    <recommendedName>
        <fullName evidence="3">Polymer-forming protein</fullName>
    </recommendedName>
</protein>
<dbReference type="STRING" id="1434072.SAMN05216210_2109"/>
<reference evidence="2" key="1">
    <citation type="submission" date="2016-10" db="EMBL/GenBank/DDBJ databases">
        <authorList>
            <person name="Varghese N."/>
            <person name="Submissions S."/>
        </authorList>
    </citation>
    <scope>NUCLEOTIDE SEQUENCE [LARGE SCALE GENOMIC DNA]</scope>
    <source>
        <strain evidence="2">CECT 8338</strain>
    </source>
</reference>
<proteinExistence type="predicted"/>
<sequence>MCCTWILRPPSRYFQASEGAQIRVIEGDLSIDGNLLLDWDEKWGSDGLIVTGNLTVSGSIINASGDSGPFLLVGGQSSAHAIVGGGAELVFEGDAEVADIVIGHYNDGILEFGSNLTAPAVVTMDHYLVIDGELDGRWFDVFDRDDKWSAFLDMRRAEFAIMEEDEWRGLDDALFPVLKAGHSVLRPDLPPKEEYTRHW</sequence>
<evidence type="ECO:0008006" key="3">
    <source>
        <dbReference type="Google" id="ProtNLM"/>
    </source>
</evidence>
<keyword evidence="2" id="KW-1185">Reference proteome</keyword>
<dbReference type="Proteomes" id="UP000243924">
    <property type="component" value="Chromosome I"/>
</dbReference>